<keyword evidence="2" id="KW-0808">Transferase</keyword>
<keyword evidence="1" id="KW-0328">Glycosyltransferase</keyword>
<gene>
    <name evidence="3" type="ORF">UFOPK3674_02004</name>
</gene>
<sequence>MQHAGPARPPTAPVLGIPLAVGNYDGVLDWMDAAIAQRSREYVCVAATHTVAAAQEDPELMEAVLAASFTVPDGQPVVWALRAYGNDASERIYGPELMERACARAAHTGARIFLYGGREERLAELTRKLRERYPGIQIVGGHQPLYRALSEAEQRAVAELINAAEPDIVWVGLGVPLQEKWMRTMRPQLDAPVLVGVGAAFDFLSGAVAQAPAWMQRAGLEWLFRLTHEPRRLWRRYARYNPRFAWWVGREWLAQRRAR</sequence>
<dbReference type="PANTHER" id="PTHR34136">
    <property type="match status" value="1"/>
</dbReference>
<reference evidence="3" key="1">
    <citation type="submission" date="2020-05" db="EMBL/GenBank/DDBJ databases">
        <authorList>
            <person name="Chiriac C."/>
            <person name="Salcher M."/>
            <person name="Ghai R."/>
            <person name="Kavagutti S V."/>
        </authorList>
    </citation>
    <scope>NUCLEOTIDE SEQUENCE</scope>
</reference>
<name>A0A6J7JN48_9ZZZZ</name>
<evidence type="ECO:0000256" key="1">
    <source>
        <dbReference type="ARBA" id="ARBA00022676"/>
    </source>
</evidence>
<proteinExistence type="predicted"/>
<dbReference type="CDD" id="cd06533">
    <property type="entry name" value="Glyco_transf_WecG_TagA"/>
    <property type="match status" value="1"/>
</dbReference>
<accession>A0A6J7JN48</accession>
<evidence type="ECO:0000313" key="3">
    <source>
        <dbReference type="EMBL" id="CAB4944111.1"/>
    </source>
</evidence>
<protein>
    <submittedName>
        <fullName evidence="3">Unannotated protein</fullName>
    </submittedName>
</protein>
<dbReference type="PANTHER" id="PTHR34136:SF1">
    <property type="entry name" value="UDP-N-ACETYL-D-MANNOSAMINURONIC ACID TRANSFERASE"/>
    <property type="match status" value="1"/>
</dbReference>
<dbReference type="EMBL" id="CAFBMX010000017">
    <property type="protein sequence ID" value="CAB4944111.1"/>
    <property type="molecule type" value="Genomic_DNA"/>
</dbReference>
<dbReference type="AlphaFoldDB" id="A0A6J7JN48"/>
<dbReference type="GO" id="GO:0016758">
    <property type="term" value="F:hexosyltransferase activity"/>
    <property type="evidence" value="ECO:0007669"/>
    <property type="project" value="TreeGrafter"/>
</dbReference>
<dbReference type="InterPro" id="IPR004629">
    <property type="entry name" value="WecG_TagA_CpsF"/>
</dbReference>
<evidence type="ECO:0000256" key="2">
    <source>
        <dbReference type="ARBA" id="ARBA00022679"/>
    </source>
</evidence>
<dbReference type="NCBIfam" id="TIGR00696">
    <property type="entry name" value="wecG_tagA_cpsF"/>
    <property type="match status" value="1"/>
</dbReference>
<dbReference type="Pfam" id="PF03808">
    <property type="entry name" value="Glyco_tran_WecG"/>
    <property type="match status" value="1"/>
</dbReference>
<organism evidence="3">
    <name type="scientific">freshwater metagenome</name>
    <dbReference type="NCBI Taxonomy" id="449393"/>
    <lineage>
        <taxon>unclassified sequences</taxon>
        <taxon>metagenomes</taxon>
        <taxon>ecological metagenomes</taxon>
    </lineage>
</organism>